<dbReference type="AlphaFoldDB" id="A0AAD9XN09"/>
<protein>
    <submittedName>
        <fullName evidence="1">Uncharacterized protein</fullName>
    </submittedName>
</protein>
<keyword evidence="2" id="KW-1185">Reference proteome</keyword>
<name>A0AAD9XN09_9ROSI</name>
<organism evidence="1 2">
    <name type="scientific">Dipteronia dyeriana</name>
    <dbReference type="NCBI Taxonomy" id="168575"/>
    <lineage>
        <taxon>Eukaryota</taxon>
        <taxon>Viridiplantae</taxon>
        <taxon>Streptophyta</taxon>
        <taxon>Embryophyta</taxon>
        <taxon>Tracheophyta</taxon>
        <taxon>Spermatophyta</taxon>
        <taxon>Magnoliopsida</taxon>
        <taxon>eudicotyledons</taxon>
        <taxon>Gunneridae</taxon>
        <taxon>Pentapetalae</taxon>
        <taxon>rosids</taxon>
        <taxon>malvids</taxon>
        <taxon>Sapindales</taxon>
        <taxon>Sapindaceae</taxon>
        <taxon>Hippocastanoideae</taxon>
        <taxon>Acereae</taxon>
        <taxon>Dipteronia</taxon>
    </lineage>
</organism>
<accession>A0AAD9XN09</accession>
<sequence>MAWLPNFNGIFSVGSFRRSLDDNLVSDLKVVVSWVNNGDFGNIGCVNAIYDIRSAMRILGGVEVVYDSRAFNSFADSLAKMGSSERGDFVEWRDI</sequence>
<reference evidence="1" key="1">
    <citation type="journal article" date="2023" name="Plant J.">
        <title>Genome sequences and population genomics provide insights into the demographic history, inbreeding, and mutation load of two 'living fossil' tree species of Dipteronia.</title>
        <authorList>
            <person name="Feng Y."/>
            <person name="Comes H.P."/>
            <person name="Chen J."/>
            <person name="Zhu S."/>
            <person name="Lu R."/>
            <person name="Zhang X."/>
            <person name="Li P."/>
            <person name="Qiu J."/>
            <person name="Olsen K.M."/>
            <person name="Qiu Y."/>
        </authorList>
    </citation>
    <scope>NUCLEOTIDE SEQUENCE</scope>
    <source>
        <strain evidence="1">KIB01</strain>
    </source>
</reference>
<evidence type="ECO:0000313" key="1">
    <source>
        <dbReference type="EMBL" id="KAK2662554.1"/>
    </source>
</evidence>
<dbReference type="Proteomes" id="UP001280121">
    <property type="component" value="Unassembled WGS sequence"/>
</dbReference>
<gene>
    <name evidence="1" type="ORF">Ddye_001128</name>
</gene>
<comment type="caution">
    <text evidence="1">The sequence shown here is derived from an EMBL/GenBank/DDBJ whole genome shotgun (WGS) entry which is preliminary data.</text>
</comment>
<proteinExistence type="predicted"/>
<evidence type="ECO:0000313" key="2">
    <source>
        <dbReference type="Proteomes" id="UP001280121"/>
    </source>
</evidence>
<dbReference type="EMBL" id="JANJYI010000001">
    <property type="protein sequence ID" value="KAK2662554.1"/>
    <property type="molecule type" value="Genomic_DNA"/>
</dbReference>